<dbReference type="AlphaFoldDB" id="A0A2C6KST9"/>
<feature type="region of interest" description="Disordered" evidence="1">
    <location>
        <begin position="290"/>
        <end position="476"/>
    </location>
</feature>
<feature type="region of interest" description="Disordered" evidence="1">
    <location>
        <begin position="91"/>
        <end position="214"/>
    </location>
</feature>
<dbReference type="GeneID" id="94430268"/>
<feature type="compositionally biased region" description="Low complexity" evidence="1">
    <location>
        <begin position="398"/>
        <end position="411"/>
    </location>
</feature>
<dbReference type="RefSeq" id="XP_067920968.1">
    <property type="nucleotide sequence ID" value="XM_068067057.1"/>
</dbReference>
<comment type="caution">
    <text evidence="2">The sequence shown here is derived from an EMBL/GenBank/DDBJ whole genome shotgun (WGS) entry which is preliminary data.</text>
</comment>
<feature type="compositionally biased region" description="Basic and acidic residues" evidence="1">
    <location>
        <begin position="375"/>
        <end position="386"/>
    </location>
</feature>
<feature type="compositionally biased region" description="Basic and acidic residues" evidence="1">
    <location>
        <begin position="435"/>
        <end position="446"/>
    </location>
</feature>
<organism evidence="2 3">
    <name type="scientific">Cystoisospora suis</name>
    <dbReference type="NCBI Taxonomy" id="483139"/>
    <lineage>
        <taxon>Eukaryota</taxon>
        <taxon>Sar</taxon>
        <taxon>Alveolata</taxon>
        <taxon>Apicomplexa</taxon>
        <taxon>Conoidasida</taxon>
        <taxon>Coccidia</taxon>
        <taxon>Eucoccidiorida</taxon>
        <taxon>Eimeriorina</taxon>
        <taxon>Sarcocystidae</taxon>
        <taxon>Cystoisospora</taxon>
    </lineage>
</organism>
<sequence>METLELLTLIKTLLKTNAKKTVKLLLNLGVLDLGVELLFRHPWNSLLHLTVADMLQSLLHRVHEFPEVLSLILLNTRFLPLLFQHFQRKREMREGGGGGGRDEEEEEKEEEEEEAGRTATSSRRGEKKKGGERTAQEDGETMKEKRHEHVEGSEEEEEDGRSKEMRRKGGGRGGEEEERIQGRSLAGEGMVGMKNQKKKKKKKAMKKNKKKVRDPSGYTAHLVQVAQLLWLSLDIREVLAYLPPSWQERWDDVVVVELMYYQSILLNDTANLGEEESGCTATLPRLHANAPGLEIIGGEGEGGEREQEGGEGEQEDQEEEEEHQQVQVEEENGEEREERKDSLSLCVRMTGEKKSTKLVEEYQDHVGRHGRNKKKEPSHFYREYDYPRGGGDEEDENSSSSSSNLSVSGLSFGDDSRNSVQARTAHLEKQEEEERERLHPNQENVERIGVTMVGEEEEEEEEEQGGSAAQPFHLWV</sequence>
<proteinExistence type="predicted"/>
<dbReference type="EMBL" id="MIGC01003555">
    <property type="protein sequence ID" value="PHJ19266.1"/>
    <property type="molecule type" value="Genomic_DNA"/>
</dbReference>
<protein>
    <submittedName>
        <fullName evidence="2">Sit4 phosphatase-associated protein</fullName>
    </submittedName>
</protein>
<feature type="compositionally biased region" description="Basic and acidic residues" evidence="1">
    <location>
        <begin position="128"/>
        <end position="152"/>
    </location>
</feature>
<accession>A0A2C6KST9</accession>
<feature type="compositionally biased region" description="Acidic residues" evidence="1">
    <location>
        <begin position="102"/>
        <end position="114"/>
    </location>
</feature>
<feature type="compositionally biased region" description="Acidic residues" evidence="1">
    <location>
        <begin position="454"/>
        <end position="464"/>
    </location>
</feature>
<evidence type="ECO:0000313" key="2">
    <source>
        <dbReference type="EMBL" id="PHJ19266.1"/>
    </source>
</evidence>
<feature type="compositionally biased region" description="Basic residues" evidence="1">
    <location>
        <begin position="195"/>
        <end position="212"/>
    </location>
</feature>
<gene>
    <name evidence="2" type="ORF">CSUI_006907</name>
</gene>
<keyword evidence="3" id="KW-1185">Reference proteome</keyword>
<name>A0A2C6KST9_9APIC</name>
<feature type="compositionally biased region" description="Acidic residues" evidence="1">
    <location>
        <begin position="309"/>
        <end position="335"/>
    </location>
</feature>
<dbReference type="VEuPathDB" id="ToxoDB:CSUI_006907"/>
<feature type="compositionally biased region" description="Basic and acidic residues" evidence="1">
    <location>
        <begin position="350"/>
        <end position="367"/>
    </location>
</feature>
<reference evidence="2 3" key="1">
    <citation type="journal article" date="2017" name="Int. J. Parasitol.">
        <title>The genome of the protozoan parasite Cystoisospora suis and a reverse vaccinology approach to identify vaccine candidates.</title>
        <authorList>
            <person name="Palmieri N."/>
            <person name="Shrestha A."/>
            <person name="Ruttkowski B."/>
            <person name="Beck T."/>
            <person name="Vogl C."/>
            <person name="Tomley F."/>
            <person name="Blake D.P."/>
            <person name="Joachim A."/>
        </authorList>
    </citation>
    <scope>NUCLEOTIDE SEQUENCE [LARGE SCALE GENOMIC DNA]</scope>
    <source>
        <strain evidence="2 3">Wien I</strain>
    </source>
</reference>
<dbReference type="OrthoDB" id="295029at2759"/>
<evidence type="ECO:0000313" key="3">
    <source>
        <dbReference type="Proteomes" id="UP000221165"/>
    </source>
</evidence>
<dbReference type="Proteomes" id="UP000221165">
    <property type="component" value="Unassembled WGS sequence"/>
</dbReference>
<evidence type="ECO:0000256" key="1">
    <source>
        <dbReference type="SAM" id="MobiDB-lite"/>
    </source>
</evidence>